<dbReference type="PANTHER" id="PTHR46455">
    <property type="entry name" value="SET AND MYND DOMAIN CONTAINING, ARTHROPOD-SPECIFIC, MEMBER 4, ISOFORM A"/>
    <property type="match status" value="1"/>
</dbReference>
<sequence length="265" mass="30264">MSHNCVASTRHTISPGEQFRLTLRTTVSSNRQLFVFKVYVLRTKVSSNTQLFVFKVDVTHHGVRNAPRLTLRTTVPVRCGQELYTSYTHSLEPTLVRRENLSRGKYFDCSCTRCKDPTELGTHLGTLKCNKCDPGLILSTNPLDPEAQWKCSHCEFSTGGGAVRRVLSVIQAEMDAVEWMPLDEQSVEARERLWRKYRSVLHPRHAFITCIRLSLSQLYGRVPGYRLDEMPDILHERKIEICKDLMAVADVLEPGLTRLRGKCES</sequence>
<evidence type="ECO:0008006" key="2">
    <source>
        <dbReference type="Google" id="ProtNLM"/>
    </source>
</evidence>
<dbReference type="InterPro" id="IPR053010">
    <property type="entry name" value="SET_SmydA-8"/>
</dbReference>
<dbReference type="InterPro" id="IPR011990">
    <property type="entry name" value="TPR-like_helical_dom_sf"/>
</dbReference>
<dbReference type="AlphaFoldDB" id="A0A7R9EKV6"/>
<organism evidence="1">
    <name type="scientific">Timema monikensis</name>
    <dbReference type="NCBI Taxonomy" id="170555"/>
    <lineage>
        <taxon>Eukaryota</taxon>
        <taxon>Metazoa</taxon>
        <taxon>Ecdysozoa</taxon>
        <taxon>Arthropoda</taxon>
        <taxon>Hexapoda</taxon>
        <taxon>Insecta</taxon>
        <taxon>Pterygota</taxon>
        <taxon>Neoptera</taxon>
        <taxon>Polyneoptera</taxon>
        <taxon>Phasmatodea</taxon>
        <taxon>Timematodea</taxon>
        <taxon>Timematoidea</taxon>
        <taxon>Timematidae</taxon>
        <taxon>Timema</taxon>
    </lineage>
</organism>
<name>A0A7R9EKV6_9NEOP</name>
<reference evidence="1" key="1">
    <citation type="submission" date="2020-11" db="EMBL/GenBank/DDBJ databases">
        <authorList>
            <person name="Tran Van P."/>
        </authorList>
    </citation>
    <scope>NUCLEOTIDE SEQUENCE</scope>
</reference>
<gene>
    <name evidence="1" type="ORF">TMSB3V08_LOCUS11453</name>
</gene>
<accession>A0A7R9EKV6</accession>
<evidence type="ECO:0000313" key="1">
    <source>
        <dbReference type="EMBL" id="CAD7434803.1"/>
    </source>
</evidence>
<proteinExistence type="predicted"/>
<dbReference type="Gene3D" id="1.25.40.10">
    <property type="entry name" value="Tetratricopeptide repeat domain"/>
    <property type="match status" value="1"/>
</dbReference>
<dbReference type="InterPro" id="IPR046341">
    <property type="entry name" value="SET_dom_sf"/>
</dbReference>
<protein>
    <recommendedName>
        <fullName evidence="2">Protein msta</fullName>
    </recommendedName>
</protein>
<dbReference type="SUPFAM" id="SSF82199">
    <property type="entry name" value="SET domain"/>
    <property type="match status" value="1"/>
</dbReference>
<dbReference type="PANTHER" id="PTHR46455:SF7">
    <property type="entry name" value="RE12806P"/>
    <property type="match status" value="1"/>
</dbReference>
<dbReference type="EMBL" id="OB798286">
    <property type="protein sequence ID" value="CAD7434803.1"/>
    <property type="molecule type" value="Genomic_DNA"/>
</dbReference>